<evidence type="ECO:0000256" key="1">
    <source>
        <dbReference type="ARBA" id="ARBA00001917"/>
    </source>
</evidence>
<evidence type="ECO:0000256" key="5">
    <source>
        <dbReference type="ARBA" id="ARBA00023002"/>
    </source>
</evidence>
<accession>A0A1E3A8N4</accession>
<name>A0A1E3A8N4_9FIRM</name>
<comment type="cofactor">
    <cofactor evidence="1">
        <name>FMN</name>
        <dbReference type="ChEBI" id="CHEBI:58210"/>
    </cofactor>
</comment>
<sequence>MSFLDIAKKRYTVRSYTSQKVEQDKLDQILEAAHVAPTGANCQPQHLIVVQSEEGLAKIGKGANIYGAPLAIIVCSNHDEAWKRPFDGKKLTDIDASIVTDHMMMEATDLGLGSVWVCYFKPDVIRKEFDLPDNLEPVNILVIGYADTSSEPVLSPDRHKETSYRKPLSKTVSYEHL</sequence>
<dbReference type="InterPro" id="IPR029479">
    <property type="entry name" value="Nitroreductase"/>
</dbReference>
<evidence type="ECO:0000256" key="4">
    <source>
        <dbReference type="ARBA" id="ARBA00022643"/>
    </source>
</evidence>
<keyword evidence="3" id="KW-0285">Flavoprotein</keyword>
<evidence type="ECO:0000313" key="7">
    <source>
        <dbReference type="EMBL" id="ODM04837.1"/>
    </source>
</evidence>
<dbReference type="SUPFAM" id="SSF55469">
    <property type="entry name" value="FMN-dependent nitroreductase-like"/>
    <property type="match status" value="1"/>
</dbReference>
<organism evidence="7 8">
    <name type="scientific">Eisenbergiella tayi</name>
    <dbReference type="NCBI Taxonomy" id="1432052"/>
    <lineage>
        <taxon>Bacteria</taxon>
        <taxon>Bacillati</taxon>
        <taxon>Bacillota</taxon>
        <taxon>Clostridia</taxon>
        <taxon>Lachnospirales</taxon>
        <taxon>Lachnospiraceae</taxon>
        <taxon>Eisenbergiella</taxon>
    </lineage>
</organism>
<comment type="caution">
    <text evidence="7">The sequence shown here is derived from an EMBL/GenBank/DDBJ whole genome shotgun (WGS) entry which is preliminary data.</text>
</comment>
<dbReference type="PANTHER" id="PTHR43673">
    <property type="entry name" value="NAD(P)H NITROREDUCTASE YDGI-RELATED"/>
    <property type="match status" value="1"/>
</dbReference>
<comment type="similarity">
    <text evidence="2">Belongs to the nitroreductase family.</text>
</comment>
<dbReference type="GO" id="GO:0008752">
    <property type="term" value="F:FMN reductase [NAD(P)H] activity"/>
    <property type="evidence" value="ECO:0007669"/>
    <property type="project" value="UniProtKB-EC"/>
</dbReference>
<dbReference type="AlphaFoldDB" id="A0A1E3A8N4"/>
<dbReference type="CDD" id="cd20609">
    <property type="entry name" value="nitroreductase"/>
    <property type="match status" value="1"/>
</dbReference>
<gene>
    <name evidence="7" type="primary">nfrA2_4</name>
    <name evidence="7" type="ORF">BEH84_05900</name>
</gene>
<dbReference type="Proteomes" id="UP000095003">
    <property type="component" value="Unassembled WGS sequence"/>
</dbReference>
<feature type="domain" description="Nitroreductase" evidence="6">
    <location>
        <begin position="8"/>
        <end position="61"/>
    </location>
</feature>
<dbReference type="PATRIC" id="fig|1432052.3.peg.6518"/>
<reference evidence="7 8" key="1">
    <citation type="submission" date="2016-07" db="EMBL/GenBank/DDBJ databases">
        <title>Characterization of isolates of Eisenbergiella tayi derived from blood cultures, using whole genome sequencing.</title>
        <authorList>
            <person name="Burdz T."/>
            <person name="Wiebe D."/>
            <person name="Huynh C."/>
            <person name="Bernard K."/>
        </authorList>
    </citation>
    <scope>NUCLEOTIDE SEQUENCE [LARGE SCALE GENOMIC DNA]</scope>
    <source>
        <strain evidence="7 8">NML 120489</strain>
    </source>
</reference>
<dbReference type="Pfam" id="PF00881">
    <property type="entry name" value="Nitroreductase"/>
    <property type="match status" value="2"/>
</dbReference>
<dbReference type="EMBL" id="MCGI01000007">
    <property type="protein sequence ID" value="ODM04837.1"/>
    <property type="molecule type" value="Genomic_DNA"/>
</dbReference>
<dbReference type="EC" id="1.5.1.39" evidence="7"/>
<evidence type="ECO:0000256" key="3">
    <source>
        <dbReference type="ARBA" id="ARBA00022630"/>
    </source>
</evidence>
<dbReference type="PANTHER" id="PTHR43673:SF2">
    <property type="entry name" value="NITROREDUCTASE"/>
    <property type="match status" value="1"/>
</dbReference>
<evidence type="ECO:0000313" key="8">
    <source>
        <dbReference type="Proteomes" id="UP000095003"/>
    </source>
</evidence>
<feature type="domain" description="Nitroreductase" evidence="6">
    <location>
        <begin position="63"/>
        <end position="145"/>
    </location>
</feature>
<protein>
    <submittedName>
        <fullName evidence="7">FMN reductase [NAD(P)H]</fullName>
        <ecNumber evidence="7">1.5.1.39</ecNumber>
    </submittedName>
</protein>
<keyword evidence="5 7" id="KW-0560">Oxidoreductase</keyword>
<proteinExistence type="inferred from homology"/>
<dbReference type="RefSeq" id="WP_009298685.1">
    <property type="nucleotide sequence ID" value="NZ_JBKXXQ010000016.1"/>
</dbReference>
<keyword evidence="4" id="KW-0288">FMN</keyword>
<dbReference type="InterPro" id="IPR000415">
    <property type="entry name" value="Nitroreductase-like"/>
</dbReference>
<dbReference type="Gene3D" id="3.40.109.10">
    <property type="entry name" value="NADH Oxidase"/>
    <property type="match status" value="1"/>
</dbReference>
<evidence type="ECO:0000259" key="6">
    <source>
        <dbReference type="Pfam" id="PF00881"/>
    </source>
</evidence>
<evidence type="ECO:0000256" key="2">
    <source>
        <dbReference type="ARBA" id="ARBA00007118"/>
    </source>
</evidence>